<dbReference type="AlphaFoldDB" id="A0A9Q8P883"/>
<organism evidence="1 2">
    <name type="scientific">Passalora fulva</name>
    <name type="common">Tomato leaf mold</name>
    <name type="synonym">Cladosporium fulvum</name>
    <dbReference type="NCBI Taxonomy" id="5499"/>
    <lineage>
        <taxon>Eukaryota</taxon>
        <taxon>Fungi</taxon>
        <taxon>Dikarya</taxon>
        <taxon>Ascomycota</taxon>
        <taxon>Pezizomycotina</taxon>
        <taxon>Dothideomycetes</taxon>
        <taxon>Dothideomycetidae</taxon>
        <taxon>Mycosphaerellales</taxon>
        <taxon>Mycosphaerellaceae</taxon>
        <taxon>Fulvia</taxon>
    </lineage>
</organism>
<reference evidence="1" key="2">
    <citation type="journal article" date="2022" name="Microb. Genom.">
        <title>A chromosome-scale genome assembly of the tomato pathogen Cladosporium fulvum reveals a compartmentalized genome architecture and the presence of a dispensable chromosome.</title>
        <authorList>
            <person name="Zaccaron A.Z."/>
            <person name="Chen L.H."/>
            <person name="Samaras A."/>
            <person name="Stergiopoulos I."/>
        </authorList>
    </citation>
    <scope>NUCLEOTIDE SEQUENCE</scope>
    <source>
        <strain evidence="1">Race5_Kim</strain>
    </source>
</reference>
<evidence type="ECO:0000313" key="1">
    <source>
        <dbReference type="EMBL" id="UJO16935.1"/>
    </source>
</evidence>
<dbReference type="RefSeq" id="XP_047761301.1">
    <property type="nucleotide sequence ID" value="XM_047904344.1"/>
</dbReference>
<protein>
    <submittedName>
        <fullName evidence="1">Uncharacterized protein</fullName>
    </submittedName>
</protein>
<dbReference type="Proteomes" id="UP000756132">
    <property type="component" value="Chromosome 4"/>
</dbReference>
<sequence length="296" mass="33518">MTLIQEVRGHNTSLPTEDVRPILNAQGRHKLLSFGRAEGEPGSAVRDRQLEAFWQRNIPELHKMVSHDDSQKAEWKAQLSDLPAGQYFLLEVLSTMPPQDFRRMFSKERSEAILNCALWFHRPAKIDGGLKRSWFIIQTTSAQLTTCKVVLVFPRQIRQSVTQDASVLKDRMAAGEGGQNLVDLWKAVLKAHDQAVPAVVVQTADANAKDWSHLSGVGVDLLTGYARSESPKQNRAPQENDMIYLLDEIIKQRFPNGGVFRSSDPARYPDSTADLQAFFQFIETPEWRNHPCTPEW</sequence>
<name>A0A9Q8P883_PASFU</name>
<gene>
    <name evidence="1" type="ORF">CLAFUR5_05196</name>
</gene>
<dbReference type="EMBL" id="CP090166">
    <property type="protein sequence ID" value="UJO16935.1"/>
    <property type="molecule type" value="Genomic_DNA"/>
</dbReference>
<dbReference type="KEGG" id="ffu:CLAFUR5_05196"/>
<dbReference type="OrthoDB" id="2269179at2759"/>
<evidence type="ECO:0000313" key="2">
    <source>
        <dbReference type="Proteomes" id="UP000756132"/>
    </source>
</evidence>
<proteinExistence type="predicted"/>
<dbReference type="GeneID" id="71985074"/>
<keyword evidence="2" id="KW-1185">Reference proteome</keyword>
<accession>A0A9Q8P883</accession>
<reference evidence="1" key="1">
    <citation type="submission" date="2021-12" db="EMBL/GenBank/DDBJ databases">
        <authorList>
            <person name="Zaccaron A."/>
            <person name="Stergiopoulos I."/>
        </authorList>
    </citation>
    <scope>NUCLEOTIDE SEQUENCE</scope>
    <source>
        <strain evidence="1">Race5_Kim</strain>
    </source>
</reference>